<name>A0A4Q1BRV3_TREME</name>
<dbReference type="VEuPathDB" id="FungiDB:TREMEDRAFT_63734"/>
<evidence type="ECO:0000313" key="1">
    <source>
        <dbReference type="EMBL" id="RXK40686.1"/>
    </source>
</evidence>
<dbReference type="EMBL" id="SDIL01000015">
    <property type="protein sequence ID" value="RXK40686.1"/>
    <property type="molecule type" value="Genomic_DNA"/>
</dbReference>
<accession>A0A4Q1BRV3</accession>
<proteinExistence type="predicted"/>
<keyword evidence="2" id="KW-1185">Reference proteome</keyword>
<dbReference type="AlphaFoldDB" id="A0A4Q1BRV3"/>
<protein>
    <submittedName>
        <fullName evidence="1">Uncharacterized protein</fullName>
    </submittedName>
</protein>
<gene>
    <name evidence="1" type="ORF">M231_01937</name>
</gene>
<dbReference type="Proteomes" id="UP000289152">
    <property type="component" value="Unassembled WGS sequence"/>
</dbReference>
<comment type="caution">
    <text evidence="1">The sequence shown here is derived from an EMBL/GenBank/DDBJ whole genome shotgun (WGS) entry which is preliminary data.</text>
</comment>
<reference evidence="1 2" key="1">
    <citation type="submission" date="2016-06" db="EMBL/GenBank/DDBJ databases">
        <title>Evolution of pathogenesis and genome organization in the Tremellales.</title>
        <authorList>
            <person name="Cuomo C."/>
            <person name="Litvintseva A."/>
            <person name="Heitman J."/>
            <person name="Chen Y."/>
            <person name="Sun S."/>
            <person name="Springer D."/>
            <person name="Dromer F."/>
            <person name="Young S."/>
            <person name="Zeng Q."/>
            <person name="Chapman S."/>
            <person name="Gujja S."/>
            <person name="Saif S."/>
            <person name="Birren B."/>
        </authorList>
    </citation>
    <scope>NUCLEOTIDE SEQUENCE [LARGE SCALE GENOMIC DNA]</scope>
    <source>
        <strain evidence="1 2">ATCC 28783</strain>
    </source>
</reference>
<organism evidence="1 2">
    <name type="scientific">Tremella mesenterica</name>
    <name type="common">Jelly fungus</name>
    <dbReference type="NCBI Taxonomy" id="5217"/>
    <lineage>
        <taxon>Eukaryota</taxon>
        <taxon>Fungi</taxon>
        <taxon>Dikarya</taxon>
        <taxon>Basidiomycota</taxon>
        <taxon>Agaricomycotina</taxon>
        <taxon>Tremellomycetes</taxon>
        <taxon>Tremellales</taxon>
        <taxon>Tremellaceae</taxon>
        <taxon>Tremella</taxon>
    </lineage>
</organism>
<dbReference type="InParanoid" id="A0A4Q1BRV3"/>
<sequence length="204" mass="23413">MEQYLPLQEDDFEPTDDYDTSLVLTPEACKYLRGCTETREHRDFFMSNRDENNLYRLTKVGSDEEKTTLECSYLAPSNVTITEEIMNQGENQVVIDSEIFKDQIPPSDIWTFPGKDFTINNVVHSYVAVHNTPVTLDPELMAPGLAQAFDGFRNGFGWEDCDITFEGWMAKAKPWSTYSISQDDQNSQRMDLTQVNEAVYLGFK</sequence>
<evidence type="ECO:0000313" key="2">
    <source>
        <dbReference type="Proteomes" id="UP000289152"/>
    </source>
</evidence>